<organism evidence="1 2">
    <name type="scientific">Paraconiothyrium brasiliense</name>
    <dbReference type="NCBI Taxonomy" id="300254"/>
    <lineage>
        <taxon>Eukaryota</taxon>
        <taxon>Fungi</taxon>
        <taxon>Dikarya</taxon>
        <taxon>Ascomycota</taxon>
        <taxon>Pezizomycotina</taxon>
        <taxon>Dothideomycetes</taxon>
        <taxon>Pleosporomycetidae</taxon>
        <taxon>Pleosporales</taxon>
        <taxon>Massarineae</taxon>
        <taxon>Didymosphaeriaceae</taxon>
        <taxon>Paraconiothyrium</taxon>
    </lineage>
</organism>
<reference evidence="1 2" key="1">
    <citation type="submission" date="2024-02" db="EMBL/GenBank/DDBJ databases">
        <title>De novo assembly and annotation of 12 fungi associated with fruit tree decline syndrome in Ontario, Canada.</title>
        <authorList>
            <person name="Sulman M."/>
            <person name="Ellouze W."/>
            <person name="Ilyukhin E."/>
        </authorList>
    </citation>
    <scope>NUCLEOTIDE SEQUENCE [LARGE SCALE GENOMIC DNA]</scope>
    <source>
        <strain evidence="1 2">M42-189</strain>
    </source>
</reference>
<dbReference type="EMBL" id="JAKJXO020000022">
    <property type="protein sequence ID" value="KAL1591985.1"/>
    <property type="molecule type" value="Genomic_DNA"/>
</dbReference>
<name>A0ABR3QIK2_9PLEO</name>
<protein>
    <submittedName>
        <fullName evidence="1">Uncharacterized protein</fullName>
    </submittedName>
</protein>
<accession>A0ABR3QIK2</accession>
<gene>
    <name evidence="1" type="ORF">SLS60_011577</name>
</gene>
<keyword evidence="2" id="KW-1185">Reference proteome</keyword>
<sequence>MEVIKRADGTYQHGTTLILDESPPTCTFEDGQARYHTAARVLESISDRLMTCKPPPMLIPPINDICRKDYTVEGPRIPQEYSMDFVIKNINILAGQLQWVANPDRSDIDPEVNKCIFFLNCDLQHSFSHWFPNIRYNVIVMTYLWALDVAGCIDEELVNVPNVYWFWKTFIEAWVASLKSDSAFHKQKVFLDVWQQSNLDLILFRRKTTDALDRYLVKLKKKMPKVPFDDALQFIELCDSGGITVDALRQVGPSYALHFVLASMQEAQEFDTYMAQIARERAKEKAQLVEKARVQQGIRRAEREVAAAHDEMDLDDDGDDDFADVHFPEEDDEEEDMGEALPALDVSRVDWDDEVLQGLLNVHPSTDIGVKLIKNQRPRTSRQPWISEEKAMSIIWTKEDMVSDLLDRMTL</sequence>
<proteinExistence type="predicted"/>
<comment type="caution">
    <text evidence="1">The sequence shown here is derived from an EMBL/GenBank/DDBJ whole genome shotgun (WGS) entry which is preliminary data.</text>
</comment>
<dbReference type="Proteomes" id="UP001521785">
    <property type="component" value="Unassembled WGS sequence"/>
</dbReference>
<evidence type="ECO:0000313" key="1">
    <source>
        <dbReference type="EMBL" id="KAL1591985.1"/>
    </source>
</evidence>
<evidence type="ECO:0000313" key="2">
    <source>
        <dbReference type="Proteomes" id="UP001521785"/>
    </source>
</evidence>